<dbReference type="EMBL" id="MHCP01000015">
    <property type="protein sequence ID" value="OGY24114.1"/>
    <property type="molecule type" value="Genomic_DNA"/>
</dbReference>
<dbReference type="SMART" id="SM00827">
    <property type="entry name" value="PKS_AT"/>
    <property type="match status" value="1"/>
</dbReference>
<dbReference type="PANTHER" id="PTHR42681:SF1">
    <property type="entry name" value="MALONYL-COA-ACYL CARRIER PROTEIN TRANSACYLASE, MITOCHONDRIAL"/>
    <property type="match status" value="1"/>
</dbReference>
<name>A0A1G1W915_9BACT</name>
<protein>
    <recommendedName>
        <fullName evidence="4">Malonyl CoA-acyl carrier protein transacylase</fullName>
        <ecNumber evidence="4">2.3.1.39</ecNumber>
    </recommendedName>
</protein>
<evidence type="ECO:0000256" key="5">
    <source>
        <dbReference type="PIRSR" id="PIRSR000446-1"/>
    </source>
</evidence>
<dbReference type="Gene3D" id="3.40.366.10">
    <property type="entry name" value="Malonyl-Coenzyme A Acyl Carrier Protein, domain 2"/>
    <property type="match status" value="1"/>
</dbReference>
<reference evidence="7 8" key="1">
    <citation type="journal article" date="2016" name="Nat. Commun.">
        <title>Thousands of microbial genomes shed light on interconnected biogeochemical processes in an aquifer system.</title>
        <authorList>
            <person name="Anantharaman K."/>
            <person name="Brown C.T."/>
            <person name="Hug L.A."/>
            <person name="Sharon I."/>
            <person name="Castelle C.J."/>
            <person name="Probst A.J."/>
            <person name="Thomas B.C."/>
            <person name="Singh A."/>
            <person name="Wilkins M.J."/>
            <person name="Karaoz U."/>
            <person name="Brodie E.L."/>
            <person name="Williams K.H."/>
            <person name="Hubbard S.S."/>
            <person name="Banfield J.F."/>
        </authorList>
    </citation>
    <scope>NUCLEOTIDE SEQUENCE [LARGE SCALE GENOMIC DNA]</scope>
</reference>
<comment type="caution">
    <text evidence="7">The sequence shown here is derived from an EMBL/GenBank/DDBJ whole genome shotgun (WGS) entry which is preliminary data.</text>
</comment>
<dbReference type="STRING" id="1802593.A2172_01045"/>
<dbReference type="SUPFAM" id="SSF55048">
    <property type="entry name" value="Probable ACP-binding domain of malonyl-CoA ACP transacylase"/>
    <property type="match status" value="1"/>
</dbReference>
<dbReference type="InterPro" id="IPR024925">
    <property type="entry name" value="Malonyl_CoA-ACP_transAc"/>
</dbReference>
<accession>A0A1G1W915</accession>
<dbReference type="InterPro" id="IPR016036">
    <property type="entry name" value="Malonyl_transacylase_ACP-bd"/>
</dbReference>
<dbReference type="AlphaFoldDB" id="A0A1G1W915"/>
<evidence type="ECO:0000256" key="3">
    <source>
        <dbReference type="ARBA" id="ARBA00048462"/>
    </source>
</evidence>
<organism evidence="7 8">
    <name type="scientific">Candidatus Woykebacteria bacterium RBG_13_40_15</name>
    <dbReference type="NCBI Taxonomy" id="1802593"/>
    <lineage>
        <taxon>Bacteria</taxon>
        <taxon>Candidatus Woykeibacteriota</taxon>
    </lineage>
</organism>
<comment type="similarity">
    <text evidence="4">Belongs to the fabD family.</text>
</comment>
<dbReference type="InterPro" id="IPR050858">
    <property type="entry name" value="Mal-CoA-ACP_Trans/PKS_FabD"/>
</dbReference>
<dbReference type="InterPro" id="IPR016035">
    <property type="entry name" value="Acyl_Trfase/lysoPLipase"/>
</dbReference>
<keyword evidence="2 4" id="KW-0012">Acyltransferase</keyword>
<sequence length="317" mass="34118">MSQVHLNNRDNPGSEKAAWVFPGQGSQQVGMGRELYIKSSAARRLFYDADSVLGRRLSEIIFQGPSYLLQQTINAQPAIMVVSLVFLAMAQERKLMSSLVPTYVVGHSLGEYTAAVAAEAFSFEDGLRLVQERGCLMQQAGERNPGAMAAILGLDEAAVEELCQETGAQVCNLNAPEQIVIGGSVEVVENAIGRARSYGAQRTIRLNVSGAFHTTLMEFAVEGMTTALARSEIRDPRVPIIANSSAEPITTAAALRGELAYQLTHPVQWQRSVKYMIANGVATFVEIGPGNVLAGLVRCIVPEAITININEVALTGR</sequence>
<feature type="active site" evidence="5">
    <location>
        <position position="108"/>
    </location>
</feature>
<dbReference type="GO" id="GO:0004314">
    <property type="term" value="F:[acyl-carrier-protein] S-malonyltransferase activity"/>
    <property type="evidence" value="ECO:0007669"/>
    <property type="project" value="UniProtKB-EC"/>
</dbReference>
<dbReference type="Pfam" id="PF00698">
    <property type="entry name" value="Acyl_transf_1"/>
    <property type="match status" value="1"/>
</dbReference>
<evidence type="ECO:0000313" key="7">
    <source>
        <dbReference type="EMBL" id="OGY24114.1"/>
    </source>
</evidence>
<dbReference type="InterPro" id="IPR014043">
    <property type="entry name" value="Acyl_transferase_dom"/>
</dbReference>
<dbReference type="Gene3D" id="3.30.70.250">
    <property type="entry name" value="Malonyl-CoA ACP transacylase, ACP-binding"/>
    <property type="match status" value="1"/>
</dbReference>
<dbReference type="SUPFAM" id="SSF52151">
    <property type="entry name" value="FabD/lysophospholipase-like"/>
    <property type="match status" value="1"/>
</dbReference>
<dbReference type="GO" id="GO:0006633">
    <property type="term" value="P:fatty acid biosynthetic process"/>
    <property type="evidence" value="ECO:0007669"/>
    <property type="project" value="TreeGrafter"/>
</dbReference>
<evidence type="ECO:0000256" key="2">
    <source>
        <dbReference type="ARBA" id="ARBA00023315"/>
    </source>
</evidence>
<dbReference type="Proteomes" id="UP000176631">
    <property type="component" value="Unassembled WGS sequence"/>
</dbReference>
<dbReference type="PIRSF" id="PIRSF000446">
    <property type="entry name" value="Mct"/>
    <property type="match status" value="1"/>
</dbReference>
<evidence type="ECO:0000256" key="1">
    <source>
        <dbReference type="ARBA" id="ARBA00022679"/>
    </source>
</evidence>
<dbReference type="InterPro" id="IPR001227">
    <property type="entry name" value="Ac_transferase_dom_sf"/>
</dbReference>
<evidence type="ECO:0000256" key="4">
    <source>
        <dbReference type="PIRNR" id="PIRNR000446"/>
    </source>
</evidence>
<comment type="catalytic activity">
    <reaction evidence="3 4">
        <text>holo-[ACP] + malonyl-CoA = malonyl-[ACP] + CoA</text>
        <dbReference type="Rhea" id="RHEA:41792"/>
        <dbReference type="Rhea" id="RHEA-COMP:9623"/>
        <dbReference type="Rhea" id="RHEA-COMP:9685"/>
        <dbReference type="ChEBI" id="CHEBI:57287"/>
        <dbReference type="ChEBI" id="CHEBI:57384"/>
        <dbReference type="ChEBI" id="CHEBI:64479"/>
        <dbReference type="ChEBI" id="CHEBI:78449"/>
        <dbReference type="EC" id="2.3.1.39"/>
    </reaction>
</comment>
<evidence type="ECO:0000313" key="8">
    <source>
        <dbReference type="Proteomes" id="UP000176631"/>
    </source>
</evidence>
<dbReference type="FunFam" id="3.30.70.250:FF:000001">
    <property type="entry name" value="Malonyl CoA-acyl carrier protein transacylase"/>
    <property type="match status" value="1"/>
</dbReference>
<feature type="domain" description="Malonyl-CoA:ACP transacylase (MAT)" evidence="6">
    <location>
        <begin position="20"/>
        <end position="317"/>
    </location>
</feature>
<dbReference type="PANTHER" id="PTHR42681">
    <property type="entry name" value="MALONYL-COA-ACYL CARRIER PROTEIN TRANSACYLASE, MITOCHONDRIAL"/>
    <property type="match status" value="1"/>
</dbReference>
<evidence type="ECO:0000259" key="6">
    <source>
        <dbReference type="SMART" id="SM00827"/>
    </source>
</evidence>
<dbReference type="InterPro" id="IPR004410">
    <property type="entry name" value="Malonyl_CoA-ACP_transAc_FabD"/>
</dbReference>
<proteinExistence type="inferred from homology"/>
<dbReference type="GO" id="GO:0005829">
    <property type="term" value="C:cytosol"/>
    <property type="evidence" value="ECO:0007669"/>
    <property type="project" value="TreeGrafter"/>
</dbReference>
<dbReference type="EC" id="2.3.1.39" evidence="4"/>
<keyword evidence="1 4" id="KW-0808">Transferase</keyword>
<feature type="active site" evidence="5">
    <location>
        <position position="213"/>
    </location>
</feature>
<dbReference type="NCBIfam" id="TIGR00128">
    <property type="entry name" value="fabD"/>
    <property type="match status" value="1"/>
</dbReference>
<gene>
    <name evidence="7" type="ORF">A2172_01045</name>
</gene>